<dbReference type="Gene3D" id="3.30.310.280">
    <property type="match status" value="1"/>
</dbReference>
<dbReference type="InterPro" id="IPR037455">
    <property type="entry name" value="LucA/IucC-like"/>
</dbReference>
<dbReference type="Pfam" id="PF13523">
    <property type="entry name" value="Acetyltransf_8"/>
    <property type="match status" value="1"/>
</dbReference>
<dbReference type="InterPro" id="IPR022770">
    <property type="entry name" value="IucA/IucC-like_C"/>
</dbReference>
<feature type="domain" description="Acyltransferase MbtK/IucB-like conserved" evidence="2">
    <location>
        <begin position="634"/>
        <end position="681"/>
    </location>
</feature>
<sequence length="802" mass="90696">MNAPMLLPEAQVSQHLGQVLNPADWHAAGRALVEKCLAEFLYEEVLSANPLEQDQWAVVLPAATYRFTARQQQLGHWQLAPGSVLRDGEPAWDLLLFIRELAAVISISPFTLTYLQRELSNTWLADAHLRALSRPSSAELIQSEDAEVCRHLSGHPWIVMSKGRIGFSYADYRRFAPECAEPLALPWVAVKRERARWQGVNGLSEQALLDAQLDADCQARFTAVLAEAGVAAEDYLWLPVHPWQWDNWLIGSFASEIAQRELIWLGEAPERYQPLQSIRTFANREAPQKPHIKLPLSILNTAVYRGLPGERTELAPALSQWLADNLGQDAQLKAYGLVMLREIASVNVPHVGYEATVGSPYQFRELFGCLWRESVDSLLAEHEQAITQAALVHEDAQGYPLLASLIAQSGLTSEAWLARYFAVCLPPLLHSLYRFGLVFSPHGENTLLIHENGVPTRLVLKDFIDDINLIDQDFPELANLPDALGKVLLRHPPEVLGHFIFTGLFVVHYRYLSNITQLLGISELRFWRLAQQAVADYHQAHPELAERIALFDLQRPLFEKVCLNRVRLFTQGYADDAERPVPDVLAPILNPISPSTLTAWQAKGAEQPAAGLLAREDFYYRRADLPSGHVVSLRPVQLGRDLPLLHRWMNTEHVIEQWQLNKPIEALREHFAQALADDHHRLCLVNVNGVDIGYTEIYHAPRDRLAQFYPADEHDWGWHLLIGEPQRVGQGYAEAIIRVTTQLIFAATPAQKVVGEPDHRVKPYAVLAERLHYEPQGLVEMPEKTAMLYYCWRERFQAAWGA</sequence>
<protein>
    <submittedName>
        <fullName evidence="3">Siderophore synthetase component</fullName>
    </submittedName>
</protein>
<dbReference type="Gene3D" id="3.40.630.30">
    <property type="match status" value="1"/>
</dbReference>
<organism evidence="3 4">
    <name type="scientific">Atopomonas hussainii</name>
    <dbReference type="NCBI Taxonomy" id="1429083"/>
    <lineage>
        <taxon>Bacteria</taxon>
        <taxon>Pseudomonadati</taxon>
        <taxon>Pseudomonadota</taxon>
        <taxon>Gammaproteobacteria</taxon>
        <taxon>Pseudomonadales</taxon>
        <taxon>Pseudomonadaceae</taxon>
        <taxon>Atopomonas</taxon>
    </lineage>
</organism>
<dbReference type="PANTHER" id="PTHR34384:SF6">
    <property type="entry name" value="STAPHYLOFERRIN B SYNTHASE"/>
    <property type="match status" value="1"/>
</dbReference>
<dbReference type="SUPFAM" id="SSF55729">
    <property type="entry name" value="Acyl-CoA N-acyltransferases (Nat)"/>
    <property type="match status" value="1"/>
</dbReference>
<dbReference type="AlphaFoldDB" id="A0A1H7MFZ9"/>
<evidence type="ECO:0000256" key="1">
    <source>
        <dbReference type="ARBA" id="ARBA00004924"/>
    </source>
</evidence>
<name>A0A1H7MFZ9_9GAMM</name>
<dbReference type="Pfam" id="PF04183">
    <property type="entry name" value="IucA_IucC"/>
    <property type="match status" value="1"/>
</dbReference>
<dbReference type="Gene3D" id="6.10.250.3370">
    <property type="match status" value="1"/>
</dbReference>
<dbReference type="InterPro" id="IPR019432">
    <property type="entry name" value="Acyltransferase_MbtK/IucB-like"/>
</dbReference>
<dbReference type="InterPro" id="IPR007310">
    <property type="entry name" value="Aerobactin_biosyn_IucA/IucC_N"/>
</dbReference>
<dbReference type="InterPro" id="IPR016181">
    <property type="entry name" value="Acyl_CoA_acyltransferase"/>
</dbReference>
<dbReference type="Gene3D" id="1.10.510.40">
    <property type="match status" value="1"/>
</dbReference>
<dbReference type="Proteomes" id="UP000185766">
    <property type="component" value="Unassembled WGS sequence"/>
</dbReference>
<dbReference type="RefSeq" id="WP_083394287.1">
    <property type="nucleotide sequence ID" value="NZ_FOAS01000008.1"/>
</dbReference>
<dbReference type="STRING" id="1429083.GCA_001885685_00857"/>
<evidence type="ECO:0000313" key="4">
    <source>
        <dbReference type="Proteomes" id="UP000185766"/>
    </source>
</evidence>
<accession>A0A1H7MFZ9</accession>
<dbReference type="GO" id="GO:0016881">
    <property type="term" value="F:acid-amino acid ligase activity"/>
    <property type="evidence" value="ECO:0007669"/>
    <property type="project" value="UniProtKB-ARBA"/>
</dbReference>
<dbReference type="SMART" id="SM01006">
    <property type="entry name" value="AlcB"/>
    <property type="match status" value="1"/>
</dbReference>
<dbReference type="EMBL" id="FOAS01000008">
    <property type="protein sequence ID" value="SEL10216.1"/>
    <property type="molecule type" value="Genomic_DNA"/>
</dbReference>
<dbReference type="Pfam" id="PF06276">
    <property type="entry name" value="FhuF"/>
    <property type="match status" value="1"/>
</dbReference>
<reference evidence="3 4" key="1">
    <citation type="submission" date="2016-10" db="EMBL/GenBank/DDBJ databases">
        <authorList>
            <person name="de Groot N.N."/>
        </authorList>
    </citation>
    <scope>NUCLEOTIDE SEQUENCE [LARGE SCALE GENOMIC DNA]</scope>
    <source>
        <strain evidence="3 4">JCM 19513</strain>
    </source>
</reference>
<dbReference type="GO" id="GO:0016746">
    <property type="term" value="F:acyltransferase activity"/>
    <property type="evidence" value="ECO:0007669"/>
    <property type="project" value="InterPro"/>
</dbReference>
<evidence type="ECO:0000313" key="3">
    <source>
        <dbReference type="EMBL" id="SEL10216.1"/>
    </source>
</evidence>
<proteinExistence type="predicted"/>
<gene>
    <name evidence="3" type="ORF">SAMN05216214_10852</name>
</gene>
<comment type="pathway">
    <text evidence="1">Siderophore biosynthesis.</text>
</comment>
<dbReference type="GO" id="GO:0019290">
    <property type="term" value="P:siderophore biosynthetic process"/>
    <property type="evidence" value="ECO:0007669"/>
    <property type="project" value="InterPro"/>
</dbReference>
<dbReference type="PANTHER" id="PTHR34384">
    <property type="entry name" value="L-2,3-DIAMINOPROPANOATE--CITRATE LIGASE"/>
    <property type="match status" value="1"/>
</dbReference>
<evidence type="ECO:0000259" key="2">
    <source>
        <dbReference type="SMART" id="SM01006"/>
    </source>
</evidence>
<keyword evidence="4" id="KW-1185">Reference proteome</keyword>